<evidence type="ECO:0000256" key="1">
    <source>
        <dbReference type="SAM" id="Phobius"/>
    </source>
</evidence>
<name>A0ABS5JYM6_9BACT</name>
<sequence length="337" mass="38899">MSKDNHTSNPEINKEEIVCKNCDTSFSGQYCPNCGQHVKEIERPIRFMIVDFMGTFVSFDTRLVKTLVAILFKPGKLTQDFLDGKRARYMPPFRFYVFASFVMFLLISTITGNSIKESMQDSSNSVVNLNGNIIANDSVQILKDSIQTLVDNNLKESLDSASYQKYKKVADQRDTINVITNGIIKDIITDDEDDSKYEKTAKLIQEHPELYTGKLFQFTSWALFLFMPIFAFFLWILFYRSKSLYIGHLIFALNIHSFIFTITAIVAGMALLFPNHSTAWTGYLYLLTPIYQVVGARKLYHRKWINTFFKLTLVWFLYGFVLLVGLITLFVITFFVM</sequence>
<feature type="transmembrane region" description="Helical" evidence="1">
    <location>
        <begin position="251"/>
        <end position="273"/>
    </location>
</feature>
<keyword evidence="1" id="KW-0472">Membrane</keyword>
<protein>
    <submittedName>
        <fullName evidence="2">DUF3667 domain-containing protein</fullName>
    </submittedName>
</protein>
<proteinExistence type="predicted"/>
<evidence type="ECO:0000313" key="3">
    <source>
        <dbReference type="Proteomes" id="UP000708576"/>
    </source>
</evidence>
<evidence type="ECO:0000313" key="2">
    <source>
        <dbReference type="EMBL" id="MBS2099511.1"/>
    </source>
</evidence>
<keyword evidence="1" id="KW-1133">Transmembrane helix</keyword>
<reference evidence="2 3" key="1">
    <citation type="journal article" date="2015" name="Int. J. Syst. Evol. Microbiol.">
        <title>Carboxylicivirga linearis sp. nov., isolated from a sea cucumber culture pond.</title>
        <authorList>
            <person name="Wang F.Q."/>
            <person name="Zhou Y.X."/>
            <person name="Lin X.Z."/>
            <person name="Chen G.J."/>
            <person name="Du Z.J."/>
        </authorList>
    </citation>
    <scope>NUCLEOTIDE SEQUENCE [LARGE SCALE GENOMIC DNA]</scope>
    <source>
        <strain evidence="2 3">FB218</strain>
    </source>
</reference>
<feature type="transmembrane region" description="Helical" evidence="1">
    <location>
        <begin position="279"/>
        <end position="300"/>
    </location>
</feature>
<dbReference type="RefSeq" id="WP_212216753.1">
    <property type="nucleotide sequence ID" value="NZ_JAGUCO010000011.1"/>
</dbReference>
<dbReference type="EMBL" id="JAGUCO010000011">
    <property type="protein sequence ID" value="MBS2099511.1"/>
    <property type="molecule type" value="Genomic_DNA"/>
</dbReference>
<gene>
    <name evidence="2" type="ORF">KEM10_14545</name>
</gene>
<comment type="caution">
    <text evidence="2">The sequence shown here is derived from an EMBL/GenBank/DDBJ whole genome shotgun (WGS) entry which is preliminary data.</text>
</comment>
<feature type="transmembrane region" description="Helical" evidence="1">
    <location>
        <begin position="95"/>
        <end position="115"/>
    </location>
</feature>
<dbReference type="Proteomes" id="UP000708576">
    <property type="component" value="Unassembled WGS sequence"/>
</dbReference>
<accession>A0ABS5JYM6</accession>
<organism evidence="2 3">
    <name type="scientific">Carboxylicivirga linearis</name>
    <dbReference type="NCBI Taxonomy" id="1628157"/>
    <lineage>
        <taxon>Bacteria</taxon>
        <taxon>Pseudomonadati</taxon>
        <taxon>Bacteroidota</taxon>
        <taxon>Bacteroidia</taxon>
        <taxon>Marinilabiliales</taxon>
        <taxon>Marinilabiliaceae</taxon>
        <taxon>Carboxylicivirga</taxon>
    </lineage>
</organism>
<dbReference type="Pfam" id="PF12412">
    <property type="entry name" value="DUF3667"/>
    <property type="match status" value="1"/>
</dbReference>
<feature type="transmembrane region" description="Helical" evidence="1">
    <location>
        <begin position="312"/>
        <end position="336"/>
    </location>
</feature>
<keyword evidence="3" id="KW-1185">Reference proteome</keyword>
<keyword evidence="1" id="KW-0812">Transmembrane</keyword>
<dbReference type="InterPro" id="IPR022134">
    <property type="entry name" value="DUF3667"/>
</dbReference>
<feature type="transmembrane region" description="Helical" evidence="1">
    <location>
        <begin position="218"/>
        <end position="239"/>
    </location>
</feature>